<dbReference type="PANTHER" id="PTHR30349:SF64">
    <property type="entry name" value="PROPHAGE INTEGRASE INTD-RELATED"/>
    <property type="match status" value="1"/>
</dbReference>
<evidence type="ECO:0000256" key="3">
    <source>
        <dbReference type="ARBA" id="ARBA00023125"/>
    </source>
</evidence>
<dbReference type="InterPro" id="IPR004107">
    <property type="entry name" value="Integrase_SAM-like_N"/>
</dbReference>
<dbReference type="SUPFAM" id="SSF56349">
    <property type="entry name" value="DNA breaking-rejoining enzymes"/>
    <property type="match status" value="1"/>
</dbReference>
<reference evidence="6" key="1">
    <citation type="journal article" date="2022" name="G3 (Bethesda)">
        <title>Unveiling the complete genome sequence of Alicyclobacillus acidoterrestris DSM 3922T, a taint-producing strain.</title>
        <authorList>
            <person name="Leonardo I.C."/>
            <person name="Barreto Crespo M.T."/>
            <person name="Gaspar F.B."/>
        </authorList>
    </citation>
    <scope>NUCLEOTIDE SEQUENCE [LARGE SCALE GENOMIC DNA]</scope>
    <source>
        <strain evidence="6">DSM 3922</strain>
    </source>
</reference>
<dbReference type="OrthoDB" id="9803188at2"/>
<evidence type="ECO:0000313" key="6">
    <source>
        <dbReference type="Proteomes" id="UP000829401"/>
    </source>
</evidence>
<dbReference type="Pfam" id="PF14659">
    <property type="entry name" value="Phage_int_SAM_3"/>
    <property type="match status" value="1"/>
</dbReference>
<dbReference type="CDD" id="cd01189">
    <property type="entry name" value="INT_ICEBs1_C_like"/>
    <property type="match status" value="1"/>
</dbReference>
<keyword evidence="2" id="KW-0229">DNA integration</keyword>
<dbReference type="GO" id="GO:0006310">
    <property type="term" value="P:DNA recombination"/>
    <property type="evidence" value="ECO:0007669"/>
    <property type="project" value="UniProtKB-KW"/>
</dbReference>
<accession>T0DT21</accession>
<evidence type="ECO:0000256" key="2">
    <source>
        <dbReference type="ARBA" id="ARBA00022908"/>
    </source>
</evidence>
<organism evidence="5 6">
    <name type="scientific">Alicyclobacillus acidoterrestris (strain ATCC 49025 / DSM 3922 / CIP 106132 / NCIMB 13137 / GD3B)</name>
    <dbReference type="NCBI Taxonomy" id="1356854"/>
    <lineage>
        <taxon>Bacteria</taxon>
        <taxon>Bacillati</taxon>
        <taxon>Bacillota</taxon>
        <taxon>Bacilli</taxon>
        <taxon>Bacillales</taxon>
        <taxon>Alicyclobacillaceae</taxon>
        <taxon>Alicyclobacillus</taxon>
    </lineage>
</organism>
<accession>A0A9E7CR23</accession>
<gene>
    <name evidence="5" type="ORF">K1I37_00260</name>
</gene>
<evidence type="ECO:0000256" key="4">
    <source>
        <dbReference type="ARBA" id="ARBA00023172"/>
    </source>
</evidence>
<dbReference type="Gene3D" id="1.10.150.130">
    <property type="match status" value="1"/>
</dbReference>
<dbReference type="PANTHER" id="PTHR30349">
    <property type="entry name" value="PHAGE INTEGRASE-RELATED"/>
    <property type="match status" value="1"/>
</dbReference>
<protein>
    <submittedName>
        <fullName evidence="5">Site-specific integrase</fullName>
    </submittedName>
</protein>
<dbReference type="Pfam" id="PF00589">
    <property type="entry name" value="Phage_integrase"/>
    <property type="match status" value="1"/>
</dbReference>
<dbReference type="PROSITE" id="PS51898">
    <property type="entry name" value="TYR_RECOMBINASE"/>
    <property type="match status" value="1"/>
</dbReference>
<dbReference type="InterPro" id="IPR010998">
    <property type="entry name" value="Integrase_recombinase_N"/>
</dbReference>
<sequence length="378" mass="43598">METKKNLPQGIRQKGHKFYARAFIGRDECGKAKYVEKAFPTIREAKAFRAAMLLDKENGKLVQKTKETVRSFCLKFLEEKARVVREGTLRKYKSDIKTYIIPELGHKGLQSLTPTDVKAMYKRLESRISDQSIKHIHVLLKQILKEACIQHKLAVNPLTEIKPPKPQRQEMKTWTKEEASKFLQSARTHRYYLFFSLALATGMRCGEILALRWRDITIAPDSSSAVLRVQRSWTHGEKGYTLVGPKTQRGYRSIDLPNWVIKDLLKHRSQQEQERNTASSRWEENDLVICTQVGTPVLPHNIRMIHNKLIQQCGVPRIRIHDLRHTHATLLLSQNVHPHVVQQRLGHEDVSTTLQIYSHVLPSMQQEAAQKIDALLSS</sequence>
<keyword evidence="4" id="KW-0233">DNA recombination</keyword>
<dbReference type="EMBL" id="CP080467">
    <property type="protein sequence ID" value="UNO49044.1"/>
    <property type="molecule type" value="Genomic_DNA"/>
</dbReference>
<dbReference type="InterPro" id="IPR050090">
    <property type="entry name" value="Tyrosine_recombinase_XerCD"/>
</dbReference>
<proteinExistence type="inferred from homology"/>
<dbReference type="KEGG" id="aaco:K1I37_00260"/>
<evidence type="ECO:0000256" key="1">
    <source>
        <dbReference type="ARBA" id="ARBA00008857"/>
    </source>
</evidence>
<dbReference type="eggNOG" id="COG0582">
    <property type="taxonomic scope" value="Bacteria"/>
</dbReference>
<dbReference type="GO" id="GO:0015074">
    <property type="term" value="P:DNA integration"/>
    <property type="evidence" value="ECO:0007669"/>
    <property type="project" value="UniProtKB-KW"/>
</dbReference>
<dbReference type="GO" id="GO:0003677">
    <property type="term" value="F:DNA binding"/>
    <property type="evidence" value="ECO:0007669"/>
    <property type="project" value="UniProtKB-UniRule"/>
</dbReference>
<name>T0DT21_ALIAG</name>
<dbReference type="PROSITE" id="PS51900">
    <property type="entry name" value="CB"/>
    <property type="match status" value="1"/>
</dbReference>
<dbReference type="Proteomes" id="UP000829401">
    <property type="component" value="Chromosome"/>
</dbReference>
<dbReference type="RefSeq" id="WP_021295243.1">
    <property type="nucleotide sequence ID" value="NZ_AURB01000053.1"/>
</dbReference>
<keyword evidence="6" id="KW-1185">Reference proteome</keyword>
<dbReference type="InterPro" id="IPR002104">
    <property type="entry name" value="Integrase_catalytic"/>
</dbReference>
<dbReference type="Gene3D" id="1.10.443.10">
    <property type="entry name" value="Intergrase catalytic core"/>
    <property type="match status" value="1"/>
</dbReference>
<dbReference type="InterPro" id="IPR013762">
    <property type="entry name" value="Integrase-like_cat_sf"/>
</dbReference>
<dbReference type="InterPro" id="IPR011010">
    <property type="entry name" value="DNA_brk_join_enz"/>
</dbReference>
<dbReference type="AlphaFoldDB" id="T0DT21"/>
<evidence type="ECO:0000313" key="5">
    <source>
        <dbReference type="EMBL" id="UNO49044.1"/>
    </source>
</evidence>
<keyword evidence="3" id="KW-0238">DNA-binding</keyword>
<comment type="similarity">
    <text evidence="1">Belongs to the 'phage' integrase family.</text>
</comment>
<dbReference type="InterPro" id="IPR044068">
    <property type="entry name" value="CB"/>
</dbReference>